<dbReference type="InterPro" id="IPR009008">
    <property type="entry name" value="Val/Leu/Ile-tRNA-synth_edit"/>
</dbReference>
<evidence type="ECO:0000256" key="6">
    <source>
        <dbReference type="ARBA" id="ARBA00022917"/>
    </source>
</evidence>
<feature type="domain" description="Leucyl-tRNA synthetase editing" evidence="9">
    <location>
        <begin position="1"/>
        <end position="141"/>
    </location>
</feature>
<dbReference type="PANTHER" id="PTHR43740:SF2">
    <property type="entry name" value="LEUCINE--TRNA LIGASE, MITOCHONDRIAL"/>
    <property type="match status" value="1"/>
</dbReference>
<evidence type="ECO:0000256" key="2">
    <source>
        <dbReference type="ARBA" id="ARBA00013164"/>
    </source>
</evidence>
<dbReference type="EC" id="6.1.1.4" evidence="2"/>
<dbReference type="Gene3D" id="3.40.50.1820">
    <property type="entry name" value="alpha/beta hydrolase"/>
    <property type="match status" value="1"/>
</dbReference>
<protein>
    <recommendedName>
        <fullName evidence="2">leucine--tRNA ligase</fullName>
        <ecNumber evidence="2">6.1.1.4</ecNumber>
    </recommendedName>
</protein>
<evidence type="ECO:0000313" key="11">
    <source>
        <dbReference type="Proteomes" id="UP000230611"/>
    </source>
</evidence>
<dbReference type="PANTHER" id="PTHR43740">
    <property type="entry name" value="LEUCYL-TRNA SYNTHETASE"/>
    <property type="match status" value="1"/>
</dbReference>
<dbReference type="Gene3D" id="1.10.730.10">
    <property type="entry name" value="Isoleucyl-tRNA Synthetase, Domain 1"/>
    <property type="match status" value="1"/>
</dbReference>
<accession>A0A2M8AI85</accession>
<reference evidence="11" key="1">
    <citation type="submission" date="2017-09" db="EMBL/GenBank/DDBJ databases">
        <title>Depth-based differentiation of microbial function through sediment-hosted aquifers and enrichment of novel symbionts in the deep terrestrial subsurface.</title>
        <authorList>
            <person name="Probst A.J."/>
            <person name="Ladd B."/>
            <person name="Jarett J.K."/>
            <person name="Geller-Mcgrath D.E."/>
            <person name="Sieber C.M.K."/>
            <person name="Emerson J.B."/>
            <person name="Anantharaman K."/>
            <person name="Thomas B.C."/>
            <person name="Malmstrom R."/>
            <person name="Stieglmeier M."/>
            <person name="Klingl A."/>
            <person name="Woyke T."/>
            <person name="Ryan C.M."/>
            <person name="Banfield J.F."/>
        </authorList>
    </citation>
    <scope>NUCLEOTIDE SEQUENCE [LARGE SCALE GENOMIC DNA]</scope>
</reference>
<evidence type="ECO:0000256" key="4">
    <source>
        <dbReference type="ARBA" id="ARBA00022741"/>
    </source>
</evidence>
<feature type="domain" description="Aminoacyl-tRNA synthetase class Ia" evidence="8">
    <location>
        <begin position="478"/>
        <end position="597"/>
    </location>
</feature>
<dbReference type="InterPro" id="IPR002302">
    <property type="entry name" value="Leu-tRNA-ligase"/>
</dbReference>
<sequence length="637" mass="72931">AEIELRITNYELRIKVFTTRLDTIFGCTFALIAPEHKLVQQLKPQIANWPEVEKYINEAKKKTELQRLAETKEKTGVQLKGIKVINPFTKKEIPLFASDFVLAHYGTGAVMAVPGHDQRDYDFAKKFGLPIENVIKPVKQNCIIIHGSPQRDKSHEPDYIPENQHHWLPWLKKSLERIGIQTFTPQMPESWQPIYADWKKEFEKLEINEDSILIGHSAGGAFLARWLSETGKRVNKLILVAAGKKLVDSNQRLVDLYDFKLNKNIKNQVNSLVIFVADNEEEYKRQNAFEYQKELAGELIELKGMGHFTLGDMGKKELPELIEKILESKNAYTEDGILINSGGYNRLTSQRAREKLAEWLEKEKIGQGTVNYKIRDWLVSRQRYWGAPIPIIYCSYCHSRPTKCGGNPEISGSRVKPGMTEYNTTVIDGKEYAMIPVPEKDLPVKLPTDVDFVPHGESPLARSKKFQKVKCPVCGGPARREADTMDTFVCSSWYYFRYSDPKNKKEFAAKEKIKKWLPVDLYVGGAEHTVLHLLYSRFFTKVLHKLGYIDFDEPFVKLRHQGIILAEDGRKMSKSLGNIINPDSVVADYGADALRMLEMFMGPLADAKPWNTKGIIGLYRFIEKIYRLKSKVRTVAA</sequence>
<dbReference type="Pfam" id="PF06821">
    <property type="entry name" value="Ser_hydrolase"/>
    <property type="match status" value="1"/>
</dbReference>
<dbReference type="GO" id="GO:0004823">
    <property type="term" value="F:leucine-tRNA ligase activity"/>
    <property type="evidence" value="ECO:0007669"/>
    <property type="project" value="UniProtKB-EC"/>
</dbReference>
<comment type="caution">
    <text evidence="10">The sequence shown here is derived from an EMBL/GenBank/DDBJ whole genome shotgun (WGS) entry which is preliminary data.</text>
</comment>
<dbReference type="GO" id="GO:0005524">
    <property type="term" value="F:ATP binding"/>
    <property type="evidence" value="ECO:0007669"/>
    <property type="project" value="UniProtKB-KW"/>
</dbReference>
<proteinExistence type="inferred from homology"/>
<dbReference type="Pfam" id="PF13603">
    <property type="entry name" value="tRNA-synt_1_2"/>
    <property type="match status" value="1"/>
</dbReference>
<organism evidence="10 11">
    <name type="scientific">Candidatus Falkowbacteria bacterium CG_4_9_14_3_um_filter_38_19</name>
    <dbReference type="NCBI Taxonomy" id="1974559"/>
    <lineage>
        <taxon>Bacteria</taxon>
        <taxon>Candidatus Falkowiibacteriota</taxon>
    </lineage>
</organism>
<evidence type="ECO:0000259" key="8">
    <source>
        <dbReference type="Pfam" id="PF00133"/>
    </source>
</evidence>
<feature type="non-terminal residue" evidence="10">
    <location>
        <position position="1"/>
    </location>
</feature>
<dbReference type="InterPro" id="IPR029058">
    <property type="entry name" value="AB_hydrolase_fold"/>
</dbReference>
<dbReference type="PRINTS" id="PR00985">
    <property type="entry name" value="TRNASYNTHLEU"/>
</dbReference>
<name>A0A2M8AI85_9BACT</name>
<dbReference type="GO" id="GO:0006429">
    <property type="term" value="P:leucyl-tRNA aminoacylation"/>
    <property type="evidence" value="ECO:0007669"/>
    <property type="project" value="InterPro"/>
</dbReference>
<evidence type="ECO:0000256" key="5">
    <source>
        <dbReference type="ARBA" id="ARBA00022840"/>
    </source>
</evidence>
<comment type="similarity">
    <text evidence="1">Belongs to the class-I aminoacyl-tRNA synthetase family.</text>
</comment>
<dbReference type="InterPro" id="IPR014729">
    <property type="entry name" value="Rossmann-like_a/b/a_fold"/>
</dbReference>
<dbReference type="InterPro" id="IPR025709">
    <property type="entry name" value="Leu_tRNA-synth_edit"/>
</dbReference>
<dbReference type="GO" id="GO:0005829">
    <property type="term" value="C:cytosol"/>
    <property type="evidence" value="ECO:0007669"/>
    <property type="project" value="TreeGrafter"/>
</dbReference>
<keyword evidence="4" id="KW-0547">Nucleotide-binding</keyword>
<evidence type="ECO:0000256" key="1">
    <source>
        <dbReference type="ARBA" id="ARBA00005594"/>
    </source>
</evidence>
<keyword evidence="7" id="KW-0030">Aminoacyl-tRNA synthetase</keyword>
<dbReference type="Gene3D" id="3.90.740.10">
    <property type="entry name" value="Valyl/Leucyl/Isoleucyl-tRNA synthetase, editing domain"/>
    <property type="match status" value="1"/>
</dbReference>
<dbReference type="Gene3D" id="3.40.50.620">
    <property type="entry name" value="HUPs"/>
    <property type="match status" value="1"/>
</dbReference>
<evidence type="ECO:0000259" key="9">
    <source>
        <dbReference type="Pfam" id="PF13603"/>
    </source>
</evidence>
<dbReference type="GO" id="GO:0002161">
    <property type="term" value="F:aminoacyl-tRNA deacylase activity"/>
    <property type="evidence" value="ECO:0007669"/>
    <property type="project" value="InterPro"/>
</dbReference>
<dbReference type="InterPro" id="IPR002300">
    <property type="entry name" value="aa-tRNA-synth_Ia"/>
</dbReference>
<dbReference type="SUPFAM" id="SSF53474">
    <property type="entry name" value="alpha/beta-Hydrolases"/>
    <property type="match status" value="1"/>
</dbReference>
<dbReference type="InterPro" id="IPR010662">
    <property type="entry name" value="RBBP9/YdeN"/>
</dbReference>
<keyword evidence="5" id="KW-0067">ATP-binding</keyword>
<keyword evidence="6" id="KW-0648">Protein biosynthesis</keyword>
<dbReference type="Proteomes" id="UP000230611">
    <property type="component" value="Unassembled WGS sequence"/>
</dbReference>
<gene>
    <name evidence="10" type="ORF">CO116_01380</name>
</gene>
<evidence type="ECO:0000256" key="3">
    <source>
        <dbReference type="ARBA" id="ARBA00022598"/>
    </source>
</evidence>
<evidence type="ECO:0000313" key="10">
    <source>
        <dbReference type="EMBL" id="PJB17144.1"/>
    </source>
</evidence>
<evidence type="ECO:0000256" key="7">
    <source>
        <dbReference type="ARBA" id="ARBA00023146"/>
    </source>
</evidence>
<dbReference type="EMBL" id="PFUO01000067">
    <property type="protein sequence ID" value="PJB17144.1"/>
    <property type="molecule type" value="Genomic_DNA"/>
</dbReference>
<dbReference type="Pfam" id="PF00133">
    <property type="entry name" value="tRNA-synt_1"/>
    <property type="match status" value="1"/>
</dbReference>
<dbReference type="SUPFAM" id="SSF52374">
    <property type="entry name" value="Nucleotidylyl transferase"/>
    <property type="match status" value="1"/>
</dbReference>
<dbReference type="SUPFAM" id="SSF50677">
    <property type="entry name" value="ValRS/IleRS/LeuRS editing domain"/>
    <property type="match status" value="1"/>
</dbReference>
<keyword evidence="3 10" id="KW-0436">Ligase</keyword>
<dbReference type="AlphaFoldDB" id="A0A2M8AI85"/>